<protein>
    <submittedName>
        <fullName evidence="2">Uncharacterized protein</fullName>
    </submittedName>
</protein>
<accession>A0AAV6KZ70</accession>
<sequence length="110" mass="11978">MNAKKAQREILTVNSQQQIVAGVETPSVERSRLAQGRPERSQRGRRRRGERGRRSAVGISGIQALEPYWGKRCSKGVEPIRVALLGRAISDGVSPPQRYSSSACSSGSTD</sequence>
<feature type="region of interest" description="Disordered" evidence="1">
    <location>
        <begin position="22"/>
        <end position="56"/>
    </location>
</feature>
<feature type="compositionally biased region" description="Polar residues" evidence="1">
    <location>
        <begin position="97"/>
        <end position="110"/>
    </location>
</feature>
<name>A0AAV6KZ70_9ERIC</name>
<dbReference type="Proteomes" id="UP000823749">
    <property type="component" value="Chromosome 3"/>
</dbReference>
<gene>
    <name evidence="2" type="ORF">RHGRI_007696</name>
</gene>
<keyword evidence="3" id="KW-1185">Reference proteome</keyword>
<proteinExistence type="predicted"/>
<feature type="region of interest" description="Disordered" evidence="1">
    <location>
        <begin position="91"/>
        <end position="110"/>
    </location>
</feature>
<evidence type="ECO:0000256" key="1">
    <source>
        <dbReference type="SAM" id="MobiDB-lite"/>
    </source>
</evidence>
<reference evidence="2" key="1">
    <citation type="submission" date="2020-08" db="EMBL/GenBank/DDBJ databases">
        <title>Plant Genome Project.</title>
        <authorList>
            <person name="Zhang R.-G."/>
        </authorList>
    </citation>
    <scope>NUCLEOTIDE SEQUENCE</scope>
    <source>
        <strain evidence="2">WSP0</strain>
        <tissue evidence="2">Leaf</tissue>
    </source>
</reference>
<dbReference type="AlphaFoldDB" id="A0AAV6KZ70"/>
<comment type="caution">
    <text evidence="2">The sequence shown here is derived from an EMBL/GenBank/DDBJ whole genome shotgun (WGS) entry which is preliminary data.</text>
</comment>
<evidence type="ECO:0000313" key="2">
    <source>
        <dbReference type="EMBL" id="KAG5557539.1"/>
    </source>
</evidence>
<evidence type="ECO:0000313" key="3">
    <source>
        <dbReference type="Proteomes" id="UP000823749"/>
    </source>
</evidence>
<dbReference type="EMBL" id="JACTNZ010000003">
    <property type="protein sequence ID" value="KAG5557539.1"/>
    <property type="molecule type" value="Genomic_DNA"/>
</dbReference>
<feature type="compositionally biased region" description="Basic and acidic residues" evidence="1">
    <location>
        <begin position="27"/>
        <end position="42"/>
    </location>
</feature>
<organism evidence="2 3">
    <name type="scientific">Rhododendron griersonianum</name>
    <dbReference type="NCBI Taxonomy" id="479676"/>
    <lineage>
        <taxon>Eukaryota</taxon>
        <taxon>Viridiplantae</taxon>
        <taxon>Streptophyta</taxon>
        <taxon>Embryophyta</taxon>
        <taxon>Tracheophyta</taxon>
        <taxon>Spermatophyta</taxon>
        <taxon>Magnoliopsida</taxon>
        <taxon>eudicotyledons</taxon>
        <taxon>Gunneridae</taxon>
        <taxon>Pentapetalae</taxon>
        <taxon>asterids</taxon>
        <taxon>Ericales</taxon>
        <taxon>Ericaceae</taxon>
        <taxon>Ericoideae</taxon>
        <taxon>Rhodoreae</taxon>
        <taxon>Rhododendron</taxon>
    </lineage>
</organism>